<dbReference type="AlphaFoldDB" id="A0A926KLZ4"/>
<dbReference type="InterPro" id="IPR027417">
    <property type="entry name" value="P-loop_NTPase"/>
</dbReference>
<comment type="caution">
    <text evidence="1">The sequence shown here is derived from an EMBL/GenBank/DDBJ whole genome shotgun (WGS) entry which is preliminary data.</text>
</comment>
<evidence type="ECO:0000313" key="2">
    <source>
        <dbReference type="Proteomes" id="UP000650466"/>
    </source>
</evidence>
<organism evidence="1 2">
    <name type="scientific">Paenibacillus sedimenti</name>
    <dbReference type="NCBI Taxonomy" id="2770274"/>
    <lineage>
        <taxon>Bacteria</taxon>
        <taxon>Bacillati</taxon>
        <taxon>Bacillota</taxon>
        <taxon>Bacilli</taxon>
        <taxon>Bacillales</taxon>
        <taxon>Paenibacillaceae</taxon>
        <taxon>Paenibacillus</taxon>
    </lineage>
</organism>
<reference evidence="1" key="1">
    <citation type="submission" date="2020-09" db="EMBL/GenBank/DDBJ databases">
        <title>Draft Genome Sequence of Paenibacillus sp. WST5.</title>
        <authorList>
            <person name="Bao Z."/>
        </authorList>
    </citation>
    <scope>NUCLEOTIDE SEQUENCE</scope>
    <source>
        <strain evidence="1">WST5</strain>
    </source>
</reference>
<dbReference type="EMBL" id="JACVVD010000002">
    <property type="protein sequence ID" value="MBD0379747.1"/>
    <property type="molecule type" value="Genomic_DNA"/>
</dbReference>
<proteinExistence type="predicted"/>
<dbReference type="RefSeq" id="WP_188173536.1">
    <property type="nucleotide sequence ID" value="NZ_JACVVD010000002.1"/>
</dbReference>
<accession>A0A926KLZ4</accession>
<evidence type="ECO:0000313" key="1">
    <source>
        <dbReference type="EMBL" id="MBD0379747.1"/>
    </source>
</evidence>
<gene>
    <name evidence="1" type="ORF">ICC18_06455</name>
</gene>
<protein>
    <submittedName>
        <fullName evidence="1">Aldolase</fullName>
    </submittedName>
</protein>
<keyword evidence="2" id="KW-1185">Reference proteome</keyword>
<dbReference type="SUPFAM" id="SSF53795">
    <property type="entry name" value="PEP carboxykinase-like"/>
    <property type="match status" value="1"/>
</dbReference>
<dbReference type="Gene3D" id="3.40.50.300">
    <property type="entry name" value="P-loop containing nucleotide triphosphate hydrolases"/>
    <property type="match status" value="1"/>
</dbReference>
<name>A0A926KLZ4_9BACL</name>
<sequence>MKVLYRAFGIRISSTIPLPELPLDHSINDNVDVTVDTGDLASLWNEMVTGEDNFVAREDTFIFKIADTATFCIQGGSRIVVSSIPGADADKIRLFVLGTCMGVILMQRRVLPLHGSAIVIDGRAYAIIGESGAGKSTLAAAFLHRGCQLLTDDVIAVSIDPDSGQPMVHPAYPQQKLWQESIDRLGLQSDGFRPIFERETKYAVPVASEFSQEAIPLAGVFELVKSQDEEVALHKFSRLEQLHVFMKHTYRSSLIPQLGLEQWLFSFVTSMASQVDTYRLTRPINGFTAQDLAVQIGQIADKGVCVS</sequence>
<dbReference type="Proteomes" id="UP000650466">
    <property type="component" value="Unassembled WGS sequence"/>
</dbReference>